<evidence type="ECO:0000313" key="1">
    <source>
        <dbReference type="EMBL" id="TYS17709.1"/>
    </source>
</evidence>
<sequence length="69" mass="7735">MTLSLLREFDIKFSIFSVPSHKGLMLFLCYTRFLKGMPYGKTTVIDHVKVIGGKVDQSSADKLVKLVGE</sequence>
<dbReference type="AlphaFoldDB" id="A0A5D4NV16"/>
<accession>A0A5D4NV16</accession>
<dbReference type="EMBL" id="VTEI01000003">
    <property type="protein sequence ID" value="TYS17709.1"/>
    <property type="molecule type" value="Genomic_DNA"/>
</dbReference>
<gene>
    <name evidence="1" type="ORF">FZC78_07560</name>
</gene>
<reference evidence="1 2" key="1">
    <citation type="submission" date="2019-08" db="EMBL/GenBank/DDBJ databases">
        <title>Bacillus genomes from the desert of Cuatro Cienegas, Coahuila.</title>
        <authorList>
            <person name="Olmedo-Alvarez G."/>
        </authorList>
    </citation>
    <scope>NUCLEOTIDE SEQUENCE [LARGE SCALE GENOMIC DNA]</scope>
    <source>
        <strain evidence="1 2">CH34_1T</strain>
    </source>
</reference>
<name>A0A5D4NV16_9BACI</name>
<organism evidence="1 2">
    <name type="scientific">Rossellomorea vietnamensis</name>
    <dbReference type="NCBI Taxonomy" id="218284"/>
    <lineage>
        <taxon>Bacteria</taxon>
        <taxon>Bacillati</taxon>
        <taxon>Bacillota</taxon>
        <taxon>Bacilli</taxon>
        <taxon>Bacillales</taxon>
        <taxon>Bacillaceae</taxon>
        <taxon>Rossellomorea</taxon>
    </lineage>
</organism>
<dbReference type="Proteomes" id="UP000322267">
    <property type="component" value="Unassembled WGS sequence"/>
</dbReference>
<evidence type="ECO:0000313" key="2">
    <source>
        <dbReference type="Proteomes" id="UP000322267"/>
    </source>
</evidence>
<comment type="caution">
    <text evidence="1">The sequence shown here is derived from an EMBL/GenBank/DDBJ whole genome shotgun (WGS) entry which is preliminary data.</text>
</comment>
<proteinExistence type="predicted"/>
<protein>
    <submittedName>
        <fullName evidence="1">Uncharacterized protein</fullName>
    </submittedName>
</protein>
<dbReference type="RefSeq" id="WP_148939043.1">
    <property type="nucleotide sequence ID" value="NZ_VTEI01000003.1"/>
</dbReference>